<dbReference type="InterPro" id="IPR012340">
    <property type="entry name" value="NA-bd_OB-fold"/>
</dbReference>
<keyword evidence="1" id="KW-0227">DNA damage</keyword>
<dbReference type="Gene3D" id="2.40.50.140">
    <property type="entry name" value="Nucleic acid-binding proteins"/>
    <property type="match status" value="1"/>
</dbReference>
<dbReference type="NCBIfam" id="TIGR00613">
    <property type="entry name" value="reco"/>
    <property type="match status" value="1"/>
</dbReference>
<keyword evidence="2" id="KW-0233">DNA recombination</keyword>
<proteinExistence type="predicted"/>
<dbReference type="SUPFAM" id="SSF50249">
    <property type="entry name" value="Nucleic acid-binding proteins"/>
    <property type="match status" value="1"/>
</dbReference>
<evidence type="ECO:0000313" key="6">
    <source>
        <dbReference type="Proteomes" id="UP000034004"/>
    </source>
</evidence>
<sequence length="174" mass="20237">MTRTLKTEAVVLKKKDLLNKDVLISLFTQDLGRLTIFAKGIKKITSRRSPHLQTGNLINVLVSHKNDHYYLQESELVSGFSELKKEEKKVKQLYTFLFVLDRLLPEQQKETKTYNLTKNFLIDLSKSVKSDIITVKYLTDIMMQLGYMDQKVSYPELKSLIEEIINEKIPLLTL</sequence>
<dbReference type="Pfam" id="PF11967">
    <property type="entry name" value="RecO_N"/>
    <property type="match status" value="1"/>
</dbReference>
<accession>A0A0G0B121</accession>
<keyword evidence="3" id="KW-0234">DNA repair</keyword>
<evidence type="ECO:0000259" key="4">
    <source>
        <dbReference type="Pfam" id="PF11967"/>
    </source>
</evidence>
<evidence type="ECO:0000313" key="5">
    <source>
        <dbReference type="EMBL" id="KKP63034.1"/>
    </source>
</evidence>
<dbReference type="InterPro" id="IPR003717">
    <property type="entry name" value="RecO"/>
</dbReference>
<evidence type="ECO:0000256" key="3">
    <source>
        <dbReference type="ARBA" id="ARBA00023204"/>
    </source>
</evidence>
<organism evidence="5 6">
    <name type="scientific">Candidatus Roizmanbacteria bacterium GW2011_GWC2_34_23</name>
    <dbReference type="NCBI Taxonomy" id="1618484"/>
    <lineage>
        <taxon>Bacteria</taxon>
        <taxon>Candidatus Roizmaniibacteriota</taxon>
    </lineage>
</organism>
<evidence type="ECO:0000256" key="1">
    <source>
        <dbReference type="ARBA" id="ARBA00022763"/>
    </source>
</evidence>
<protein>
    <submittedName>
        <fullName evidence="5">Repair protein RecO protein</fullName>
    </submittedName>
</protein>
<dbReference type="EMBL" id="LBPR01000002">
    <property type="protein sequence ID" value="KKP63034.1"/>
    <property type="molecule type" value="Genomic_DNA"/>
</dbReference>
<dbReference type="STRING" id="1618484.UR56_C0002G0011"/>
<comment type="caution">
    <text evidence="5">The sequence shown here is derived from an EMBL/GenBank/DDBJ whole genome shotgun (WGS) entry which is preliminary data.</text>
</comment>
<dbReference type="PANTHER" id="PTHR33991:SF1">
    <property type="entry name" value="DNA REPAIR PROTEIN RECO"/>
    <property type="match status" value="1"/>
</dbReference>
<dbReference type="GO" id="GO:0043590">
    <property type="term" value="C:bacterial nucleoid"/>
    <property type="evidence" value="ECO:0007669"/>
    <property type="project" value="TreeGrafter"/>
</dbReference>
<evidence type="ECO:0000256" key="2">
    <source>
        <dbReference type="ARBA" id="ARBA00023172"/>
    </source>
</evidence>
<dbReference type="AlphaFoldDB" id="A0A0G0B121"/>
<name>A0A0G0B121_9BACT</name>
<feature type="domain" description="DNA replication/recombination mediator RecO N-terminal" evidence="4">
    <location>
        <begin position="2"/>
        <end position="80"/>
    </location>
</feature>
<dbReference type="GO" id="GO:0006302">
    <property type="term" value="P:double-strand break repair"/>
    <property type="evidence" value="ECO:0007669"/>
    <property type="project" value="TreeGrafter"/>
</dbReference>
<dbReference type="InterPro" id="IPR022572">
    <property type="entry name" value="DNA_rep/recomb_RecO_N"/>
</dbReference>
<gene>
    <name evidence="5" type="ORF">UR56_C0002G0011</name>
</gene>
<dbReference type="Proteomes" id="UP000034004">
    <property type="component" value="Unassembled WGS sequence"/>
</dbReference>
<dbReference type="PANTHER" id="PTHR33991">
    <property type="entry name" value="DNA REPAIR PROTEIN RECO"/>
    <property type="match status" value="1"/>
</dbReference>
<dbReference type="GO" id="GO:0006310">
    <property type="term" value="P:DNA recombination"/>
    <property type="evidence" value="ECO:0007669"/>
    <property type="project" value="UniProtKB-KW"/>
</dbReference>
<reference evidence="5 6" key="1">
    <citation type="journal article" date="2015" name="Nature">
        <title>rRNA introns, odd ribosomes, and small enigmatic genomes across a large radiation of phyla.</title>
        <authorList>
            <person name="Brown C.T."/>
            <person name="Hug L.A."/>
            <person name="Thomas B.C."/>
            <person name="Sharon I."/>
            <person name="Castelle C.J."/>
            <person name="Singh A."/>
            <person name="Wilkins M.J."/>
            <person name="Williams K.H."/>
            <person name="Banfield J.F."/>
        </authorList>
    </citation>
    <scope>NUCLEOTIDE SEQUENCE [LARGE SCALE GENOMIC DNA]</scope>
</reference>